<feature type="region of interest" description="Disordered" evidence="7">
    <location>
        <begin position="1"/>
        <end position="61"/>
    </location>
</feature>
<dbReference type="Pfam" id="PF13424">
    <property type="entry name" value="TPR_12"/>
    <property type="match status" value="4"/>
</dbReference>
<comment type="caution">
    <text evidence="9">The sequence shown here is derived from an EMBL/GenBank/DDBJ whole genome shotgun (WGS) entry which is preliminary data.</text>
</comment>
<dbReference type="CDD" id="cd02208">
    <property type="entry name" value="cupin_RmlC-like"/>
    <property type="match status" value="1"/>
</dbReference>
<dbReference type="GO" id="GO:0032454">
    <property type="term" value="F:histone H3K9 demethylase activity"/>
    <property type="evidence" value="ECO:0007669"/>
    <property type="project" value="InterPro"/>
</dbReference>
<feature type="coiled-coil region" evidence="6">
    <location>
        <begin position="377"/>
        <end position="404"/>
    </location>
</feature>
<dbReference type="PROSITE" id="PS50005">
    <property type="entry name" value="TPR"/>
    <property type="match status" value="2"/>
</dbReference>
<evidence type="ECO:0000256" key="4">
    <source>
        <dbReference type="ARBA" id="ARBA00023242"/>
    </source>
</evidence>
<dbReference type="SUPFAM" id="SSF48452">
    <property type="entry name" value="TPR-like"/>
    <property type="match status" value="3"/>
</dbReference>
<evidence type="ECO:0000256" key="1">
    <source>
        <dbReference type="ARBA" id="ARBA00004123"/>
    </source>
</evidence>
<sequence>MPGLAANDNSPPAAAPAPRRLSSPLPRRAPPSPSPSASTRAKPRPPPAPTDDSLDNPDLGPFLLKQARDAMVSGEGGGAARALEFAERAARALERRGEGAELELAMSLHVAAAIHCGLGRHADAIPVLERAVAVVTPPPPEAPAPAAEPDDKMGEEWSLAAFSGWMQLGDTHAMLGRMDDSIACYGKGLQIQMAALGDRDPRVAETCRYLAEAHVQALQFDEAEKLCRKALEIHREHSAPASLEEASDRRLMALILDAKGDYDGALEHLVLASMTMVANGRDIEVATIDVAIGNTYLALARFDEAVFSYQKALTVLKSARGDDHPTVASVYVRLADLYHRTGRLRESKSYCENALRVYAKPAPGAAPDEIGGGLMEIAAIYEALDDLDEALRLLQRALKLLEDAPGQWSTVAGIEAQMGVLYYMVGRYAESRSSFESAVAKLRASGERKSAFFGVLLNQMGLACVQLFKIDEAAQLFEEARAVLEQECGASHPDTLGVYSNLAAIYDAMGRVDDAIEILEHVLKQMVPDSLQSRYCFAWRGDKLAHPDVVPTNFPSQQTTPAAASAAAARSSSLSMAAEALGAMRSRYRSAAIEPLRLRLSNPSDFGCESGEENLQEKVQEGGKVNLTEKVQEGGEENLTEKVQEGGEENLTAKENEGLVEVSKPPQRRRKDPVADPSSLESSGFMRFRERRNASAGQEQGPKKRRITEDSNMCHQCQRNDSGRVSGGYSVSEQDKIKFSMRIVHFLLPWLKQFHQEQMQEKSAEAATKGIDADKLEVPLTICGKKERIYCNNCRTSIVDFHRTCNKCNYDLCLQCCQELRRGLVSGNDAKVDGGGKQDFLSGVSHDKIISKGPSDGQNDMLIDSVVPGENNTSSLRQWSVNKDGTIPCPPNAFGGCGSSLLELKCLFKEKFIAELLEKANSALNNEMEVKIEGSKCPCFTESGDMDDGISRKSSCRENSCDNYIYCPTATDVQNGSLDHFQEHWLKGEPVIVRDTLALTSGLSWEPMVMWRALREKKEKVERLSVLALECLGWCEVDVNIHMFFAGYSSGLVGPDDLPLLLKLKDWPPHSSFEERLPRHGAEFMSALPFREYTDPKWGPLNLAVKLPDNVNKPDLGPKTYIAYGVSKELGIGDSVTKLHCDMSDAVNILTHTDEIKLKAKRIAAVEKKKRCLGMKILSTKEASGGLQRCADYVGMPTAPSESNKEPRPEECVNELGIKQPVQHVASEEQEGVQDDAKADANVMNVSFGKGKSEDSFGTINGTNSGDKIESPSGLAERTLTQPTTKGCSKQRGRSSNGRGNRTKKIEEGNASGLIAVAPESEDDDDAPFIDGNQAEGGALWDIFRREDVSKLHDYLMKHADEFRHCNFEPVKQVTHPIHDQCFYLTIEHKRKLKEEYGVEPWTFEQKLGEAVFIPAGCPHQVRNLKSCIKVALDFVSPENVRECIRLTEGFRLLPKWHKVNEDKLEVKKIALHAFNQAIKDITDESSNSNESIAVLAQTFGWLLN</sequence>
<dbReference type="InterPro" id="IPR011990">
    <property type="entry name" value="TPR-like_helical_dom_sf"/>
</dbReference>
<evidence type="ECO:0000256" key="2">
    <source>
        <dbReference type="ARBA" id="ARBA00006801"/>
    </source>
</evidence>
<gene>
    <name evidence="9" type="primary">KLCR1_1</name>
    <name evidence="9" type="ORF">Zm00014a_000801</name>
</gene>
<dbReference type="InterPro" id="IPR003347">
    <property type="entry name" value="JmjC_dom"/>
</dbReference>
<dbReference type="FunFam" id="2.60.120.650:FF:000033">
    <property type="entry name" value="Transcription factor jumonji (JmjC) domain-containing protein"/>
    <property type="match status" value="1"/>
</dbReference>
<dbReference type="SUPFAM" id="SSF51197">
    <property type="entry name" value="Clavaminate synthase-like"/>
    <property type="match status" value="1"/>
</dbReference>
<dbReference type="EMBL" id="NCVQ01000005">
    <property type="protein sequence ID" value="PWZ27052.1"/>
    <property type="molecule type" value="Genomic_DNA"/>
</dbReference>
<dbReference type="Gene3D" id="1.25.40.10">
    <property type="entry name" value="Tetratricopeptide repeat domain"/>
    <property type="match status" value="3"/>
</dbReference>
<feature type="region of interest" description="Disordered" evidence="7">
    <location>
        <begin position="1248"/>
        <end position="1311"/>
    </location>
</feature>
<dbReference type="ExpressionAtlas" id="A0A3L6F188">
    <property type="expression patterns" value="baseline and differential"/>
</dbReference>
<dbReference type="InterPro" id="IPR019734">
    <property type="entry name" value="TPR_rpt"/>
</dbReference>
<evidence type="ECO:0000256" key="5">
    <source>
        <dbReference type="PROSITE-ProRule" id="PRU00339"/>
    </source>
</evidence>
<dbReference type="PROSITE" id="PS51184">
    <property type="entry name" value="JMJC"/>
    <property type="match status" value="1"/>
</dbReference>
<feature type="region of interest" description="Disordered" evidence="7">
    <location>
        <begin position="630"/>
        <end position="729"/>
    </location>
</feature>
<dbReference type="GO" id="GO:0005634">
    <property type="term" value="C:nucleus"/>
    <property type="evidence" value="ECO:0007669"/>
    <property type="project" value="UniProtKB-SubCell"/>
</dbReference>
<feature type="compositionally biased region" description="Polar residues" evidence="7">
    <location>
        <begin position="710"/>
        <end position="720"/>
    </location>
</feature>
<dbReference type="SMART" id="SM00558">
    <property type="entry name" value="JmjC"/>
    <property type="match status" value="1"/>
</dbReference>
<dbReference type="InterPro" id="IPR045109">
    <property type="entry name" value="LSDs-like"/>
</dbReference>
<reference evidence="9 10" key="1">
    <citation type="journal article" date="2018" name="Nat. Genet.">
        <title>Extensive intraspecific gene order and gene structural variations between Mo17 and other maize genomes.</title>
        <authorList>
            <person name="Sun S."/>
            <person name="Zhou Y."/>
            <person name="Chen J."/>
            <person name="Shi J."/>
            <person name="Zhao H."/>
            <person name="Zhao H."/>
            <person name="Song W."/>
            <person name="Zhang M."/>
            <person name="Cui Y."/>
            <person name="Dong X."/>
            <person name="Liu H."/>
            <person name="Ma X."/>
            <person name="Jiao Y."/>
            <person name="Wang B."/>
            <person name="Wei X."/>
            <person name="Stein J.C."/>
            <person name="Glaubitz J.C."/>
            <person name="Lu F."/>
            <person name="Yu G."/>
            <person name="Liang C."/>
            <person name="Fengler K."/>
            <person name="Li B."/>
            <person name="Rafalski A."/>
            <person name="Schnable P.S."/>
            <person name="Ware D.H."/>
            <person name="Buckler E.S."/>
            <person name="Lai J."/>
        </authorList>
    </citation>
    <scope>NUCLEOTIDE SEQUENCE [LARGE SCALE GENOMIC DNA]</scope>
    <source>
        <strain evidence="10">cv. Missouri 17</strain>
        <tissue evidence="9">Seedling</tissue>
    </source>
</reference>
<dbReference type="Pfam" id="PF02373">
    <property type="entry name" value="JmjC"/>
    <property type="match status" value="1"/>
</dbReference>
<evidence type="ECO:0000256" key="6">
    <source>
        <dbReference type="SAM" id="Coils"/>
    </source>
</evidence>
<keyword evidence="6" id="KW-0175">Coiled coil</keyword>
<evidence type="ECO:0000313" key="10">
    <source>
        <dbReference type="Proteomes" id="UP000251960"/>
    </source>
</evidence>
<accession>A0A3L6F188</accession>
<feature type="repeat" description="TPR" evidence="5">
    <location>
        <begin position="371"/>
        <end position="404"/>
    </location>
</feature>
<dbReference type="GO" id="GO:0046872">
    <property type="term" value="F:metal ion binding"/>
    <property type="evidence" value="ECO:0007669"/>
    <property type="project" value="UniProtKB-KW"/>
</dbReference>
<dbReference type="Proteomes" id="UP000251960">
    <property type="component" value="Chromosome 4"/>
</dbReference>
<feature type="compositionally biased region" description="Polar residues" evidence="7">
    <location>
        <begin position="1256"/>
        <end position="1266"/>
    </location>
</feature>
<keyword evidence="4" id="KW-0539">Nucleus</keyword>
<feature type="domain" description="JmjC" evidence="8">
    <location>
        <begin position="1066"/>
        <end position="1452"/>
    </location>
</feature>
<keyword evidence="3" id="KW-0479">Metal-binding</keyword>
<feature type="compositionally biased region" description="Basic and acidic residues" evidence="7">
    <location>
        <begin position="639"/>
        <end position="657"/>
    </location>
</feature>
<comment type="subcellular location">
    <subcellularLocation>
        <location evidence="1">Nucleus</location>
    </subcellularLocation>
</comment>
<organism evidence="9 10">
    <name type="scientific">Zea mays</name>
    <name type="common">Maize</name>
    <dbReference type="NCBI Taxonomy" id="4577"/>
    <lineage>
        <taxon>Eukaryota</taxon>
        <taxon>Viridiplantae</taxon>
        <taxon>Streptophyta</taxon>
        <taxon>Embryophyta</taxon>
        <taxon>Tracheophyta</taxon>
        <taxon>Spermatophyta</taxon>
        <taxon>Magnoliopsida</taxon>
        <taxon>Liliopsida</taxon>
        <taxon>Poales</taxon>
        <taxon>Poaceae</taxon>
        <taxon>PACMAD clade</taxon>
        <taxon>Panicoideae</taxon>
        <taxon>Andropogonodae</taxon>
        <taxon>Andropogoneae</taxon>
        <taxon>Tripsacinae</taxon>
        <taxon>Zea</taxon>
    </lineage>
</organism>
<evidence type="ECO:0000256" key="3">
    <source>
        <dbReference type="ARBA" id="ARBA00022723"/>
    </source>
</evidence>
<keyword evidence="5" id="KW-0802">TPR repeat</keyword>
<dbReference type="PANTHER" id="PTHR12549">
    <property type="entry name" value="JMJC DOMAIN-CONTAINING HISTONE DEMETHYLATION PROTEIN"/>
    <property type="match status" value="1"/>
</dbReference>
<proteinExistence type="inferred from homology"/>
<dbReference type="SMART" id="SM00028">
    <property type="entry name" value="TPR"/>
    <property type="match status" value="10"/>
</dbReference>
<evidence type="ECO:0000313" key="9">
    <source>
        <dbReference type="EMBL" id="PWZ27052.1"/>
    </source>
</evidence>
<feature type="compositionally biased region" description="Polar residues" evidence="7">
    <location>
        <begin position="1279"/>
        <end position="1288"/>
    </location>
</feature>
<evidence type="ECO:0000259" key="8">
    <source>
        <dbReference type="PROSITE" id="PS51184"/>
    </source>
</evidence>
<feature type="compositionally biased region" description="Low complexity" evidence="7">
    <location>
        <begin position="10"/>
        <end position="26"/>
    </location>
</feature>
<dbReference type="Gene3D" id="2.60.120.650">
    <property type="entry name" value="Cupin"/>
    <property type="match status" value="2"/>
</dbReference>
<dbReference type="PANTHER" id="PTHR12549:SF11">
    <property type="entry name" value="LYSINE-SPECIFIC DEMETHYLASE JMJ25"/>
    <property type="match status" value="1"/>
</dbReference>
<name>A0A3L6F188_MAIZE</name>
<protein>
    <submittedName>
        <fullName evidence="9">Protein KINESIN LIGHT CHAIN-RELATED 1</fullName>
    </submittedName>
</protein>
<comment type="similarity">
    <text evidence="2">Belongs to the JARID1 histone demethylase family.</text>
</comment>
<feature type="repeat" description="TPR" evidence="5">
    <location>
        <begin position="286"/>
        <end position="319"/>
    </location>
</feature>
<evidence type="ECO:0000256" key="7">
    <source>
        <dbReference type="SAM" id="MobiDB-lite"/>
    </source>
</evidence>